<name>A0A931H419_9BURK</name>
<dbReference type="Proteomes" id="UP000651050">
    <property type="component" value="Unassembled WGS sequence"/>
</dbReference>
<dbReference type="Gene3D" id="3.40.50.300">
    <property type="entry name" value="P-loop containing nucleotide triphosphate hydrolases"/>
    <property type="match status" value="1"/>
</dbReference>
<dbReference type="InterPro" id="IPR011990">
    <property type="entry name" value="TPR-like_helical_dom_sf"/>
</dbReference>
<organism evidence="2 3">
    <name type="scientific">Caenimonas aquaedulcis</name>
    <dbReference type="NCBI Taxonomy" id="2793270"/>
    <lineage>
        <taxon>Bacteria</taxon>
        <taxon>Pseudomonadati</taxon>
        <taxon>Pseudomonadota</taxon>
        <taxon>Betaproteobacteria</taxon>
        <taxon>Burkholderiales</taxon>
        <taxon>Comamonadaceae</taxon>
        <taxon>Caenimonas</taxon>
    </lineage>
</organism>
<evidence type="ECO:0000313" key="3">
    <source>
        <dbReference type="Proteomes" id="UP000651050"/>
    </source>
</evidence>
<dbReference type="InterPro" id="IPR027417">
    <property type="entry name" value="P-loop_NTPase"/>
</dbReference>
<evidence type="ECO:0000256" key="1">
    <source>
        <dbReference type="SAM" id="MobiDB-lite"/>
    </source>
</evidence>
<proteinExistence type="predicted"/>
<gene>
    <name evidence="2" type="ORF">I5803_09145</name>
</gene>
<reference evidence="2" key="1">
    <citation type="submission" date="2020-11" db="EMBL/GenBank/DDBJ databases">
        <title>Bacterial whole genome sequence for Caenimonas sp. DR4.4.</title>
        <authorList>
            <person name="Le V."/>
            <person name="Ko S.-R."/>
            <person name="Ahn C.-Y."/>
            <person name="Oh H.-M."/>
        </authorList>
    </citation>
    <scope>NUCLEOTIDE SEQUENCE</scope>
    <source>
        <strain evidence="2">DR4.4</strain>
    </source>
</reference>
<dbReference type="EMBL" id="JADWYS010000001">
    <property type="protein sequence ID" value="MBG9388184.1"/>
    <property type="molecule type" value="Genomic_DNA"/>
</dbReference>
<dbReference type="RefSeq" id="WP_196986059.1">
    <property type="nucleotide sequence ID" value="NZ_JADWYS010000001.1"/>
</dbReference>
<keyword evidence="3" id="KW-1185">Reference proteome</keyword>
<accession>A0A931H419</accession>
<sequence>MRDPLHIFQPIRSGTLLMAESTSSRRALDFIVVGVARSGTTALARSINLDAHLYCAIEYFSGQWDVDYGNLSVPEAFFDDAYHASGPKNTELSRLTLREKLAQGEVAAFGNKLPTYHLILDRVNAQLPALRNLCIYRSLNFVTDSVDRRAANPNDDWPEGRTGLFSLFDWVILLARIAEARFDMKVLDYDAMFFADPAIAGQVLHYVGGRVPSSAALDLFRRNEFAGGGRIISKSPKATRYDAFLRRIGAPELDREISRAMFVPAADLHPTLRAFVQENLAVTIAHVADSVVAGGLSSEMSWARRWAFMTLAAFDKLDSWTFSLLAPALIDFQERLFGSHLADGMDDVLRFCSVWQRRGLDAAAAQRIRRLVPGHEAQPSLRVSKGDPAKPSRGSKMEGPSSPSQADQDAANAVTEARKAVDAAPNDRRARLVLAQALYRSGANGEALRLLTQLIASGAQGGGVFLTYSRALHREGRAAEALQAAQHAVRASPDSIPAAKWLAQLQNVHKG</sequence>
<protein>
    <recommendedName>
        <fullName evidence="4">Sulfotransferase family protein</fullName>
    </recommendedName>
</protein>
<evidence type="ECO:0008006" key="4">
    <source>
        <dbReference type="Google" id="ProtNLM"/>
    </source>
</evidence>
<dbReference type="Gene3D" id="1.25.40.10">
    <property type="entry name" value="Tetratricopeptide repeat domain"/>
    <property type="match status" value="1"/>
</dbReference>
<dbReference type="AlphaFoldDB" id="A0A931H419"/>
<feature type="region of interest" description="Disordered" evidence="1">
    <location>
        <begin position="376"/>
        <end position="422"/>
    </location>
</feature>
<comment type="caution">
    <text evidence="2">The sequence shown here is derived from an EMBL/GenBank/DDBJ whole genome shotgun (WGS) entry which is preliminary data.</text>
</comment>
<dbReference type="SUPFAM" id="SSF52540">
    <property type="entry name" value="P-loop containing nucleoside triphosphate hydrolases"/>
    <property type="match status" value="1"/>
</dbReference>
<dbReference type="SUPFAM" id="SSF48452">
    <property type="entry name" value="TPR-like"/>
    <property type="match status" value="1"/>
</dbReference>
<evidence type="ECO:0000313" key="2">
    <source>
        <dbReference type="EMBL" id="MBG9388184.1"/>
    </source>
</evidence>